<reference evidence="1 4" key="1">
    <citation type="submission" date="2016-10" db="EMBL/GenBank/DDBJ databases">
        <authorList>
            <person name="de Groot N.N."/>
        </authorList>
    </citation>
    <scope>NUCLEOTIDE SEQUENCE [LARGE SCALE GENOMIC DNA]</scope>
    <source>
        <strain evidence="4">BP1-145</strain>
        <strain evidence="1">BP1-148</strain>
    </source>
</reference>
<accession>A0A1G7VRW9</accession>
<keyword evidence="3" id="KW-1185">Reference proteome</keyword>
<dbReference type="EMBL" id="FNIW01000030">
    <property type="protein sequence ID" value="SDO59007.1"/>
    <property type="molecule type" value="Genomic_DNA"/>
</dbReference>
<dbReference type="EMBL" id="FNCQ01000006">
    <property type="protein sequence ID" value="SDG62562.1"/>
    <property type="molecule type" value="Genomic_DNA"/>
</dbReference>
<dbReference type="STRING" id="645274.SAMN04487901_106102"/>
<sequence>MTQDERWMARYQETMRFLQENHRKPSRYVAEERDLRNWWKATKKKMNAGELKPERVVLFEKLLALAEENKHVNQYV</sequence>
<evidence type="ECO:0008006" key="5">
    <source>
        <dbReference type="Google" id="ProtNLM"/>
    </source>
</evidence>
<evidence type="ECO:0000313" key="4">
    <source>
        <dbReference type="Proteomes" id="UP000199134"/>
    </source>
</evidence>
<dbReference type="Gene3D" id="6.10.140.530">
    <property type="match status" value="1"/>
</dbReference>
<dbReference type="Proteomes" id="UP000199134">
    <property type="component" value="Unassembled WGS sequence"/>
</dbReference>
<protein>
    <recommendedName>
        <fullName evidence="5">Helicase associated domain-containing protein</fullName>
    </recommendedName>
</protein>
<reference evidence="2 3" key="2">
    <citation type="submission" date="2016-10" db="EMBL/GenBank/DDBJ databases">
        <authorList>
            <person name="Varghese N."/>
            <person name="Submissions S."/>
        </authorList>
    </citation>
    <scope>NUCLEOTIDE SEQUENCE</scope>
    <source>
        <strain evidence="2">BP1-145</strain>
        <strain evidence="3">BP1-148</strain>
    </source>
</reference>
<gene>
    <name evidence="2" type="ORF">SAMN04487900_1303</name>
    <name evidence="1" type="ORF">SAMN04487901_106102</name>
</gene>
<name>A0A1H0KSR9_9BACT</name>
<evidence type="ECO:0000313" key="3">
    <source>
        <dbReference type="Proteomes" id="UP000198779"/>
    </source>
</evidence>
<proteinExistence type="predicted"/>
<organism evidence="2 4">
    <name type="scientific">Prevotella communis</name>
    <dbReference type="NCBI Taxonomy" id="2913614"/>
    <lineage>
        <taxon>Bacteria</taxon>
        <taxon>Pseudomonadati</taxon>
        <taxon>Bacteroidota</taxon>
        <taxon>Bacteroidia</taxon>
        <taxon>Bacteroidales</taxon>
        <taxon>Prevotellaceae</taxon>
        <taxon>Prevotella</taxon>
    </lineage>
</organism>
<evidence type="ECO:0000313" key="2">
    <source>
        <dbReference type="EMBL" id="SDO59007.1"/>
    </source>
</evidence>
<accession>A0A1H0KSR9</accession>
<evidence type="ECO:0000313" key="1">
    <source>
        <dbReference type="EMBL" id="SDG62562.1"/>
    </source>
</evidence>
<dbReference type="Proteomes" id="UP000198779">
    <property type="component" value="Unassembled WGS sequence"/>
</dbReference>
<dbReference type="AlphaFoldDB" id="A0A1H0KSR9"/>